<evidence type="ECO:0000259" key="5">
    <source>
        <dbReference type="Pfam" id="PF00296"/>
    </source>
</evidence>
<dbReference type="PANTHER" id="PTHR42847">
    <property type="entry name" value="ALKANESULFONATE MONOOXYGENASE"/>
    <property type="match status" value="1"/>
</dbReference>
<dbReference type="AlphaFoldDB" id="A0A939F7G0"/>
<keyword evidence="7" id="KW-1185">Reference proteome</keyword>
<evidence type="ECO:0000256" key="3">
    <source>
        <dbReference type="ARBA" id="ARBA00023002"/>
    </source>
</evidence>
<organism evidence="6 7">
    <name type="scientific">Streptomyces beijiangensis</name>
    <dbReference type="NCBI Taxonomy" id="163361"/>
    <lineage>
        <taxon>Bacteria</taxon>
        <taxon>Bacillati</taxon>
        <taxon>Actinomycetota</taxon>
        <taxon>Actinomycetes</taxon>
        <taxon>Kitasatosporales</taxon>
        <taxon>Streptomycetaceae</taxon>
        <taxon>Streptomyces</taxon>
    </lineage>
</organism>
<gene>
    <name evidence="6" type="ORF">J0695_11100</name>
</gene>
<keyword evidence="4" id="KW-0503">Monooxygenase</keyword>
<proteinExistence type="predicted"/>
<evidence type="ECO:0000256" key="2">
    <source>
        <dbReference type="ARBA" id="ARBA00022643"/>
    </source>
</evidence>
<evidence type="ECO:0000256" key="4">
    <source>
        <dbReference type="ARBA" id="ARBA00023033"/>
    </source>
</evidence>
<keyword evidence="3" id="KW-0560">Oxidoreductase</keyword>
<keyword evidence="2" id="KW-0288">FMN</keyword>
<dbReference type="Gene3D" id="3.20.20.30">
    <property type="entry name" value="Luciferase-like domain"/>
    <property type="match status" value="1"/>
</dbReference>
<sequence length="367" mass="40100">MPVEFLGIAATNEGSEVTPRTGPSFDKEYTLKLARAHQDYGWDRVLFAYGSGSPDPSPAAAYIAARTETLQILVAHRPNVSYPTFAAKTFATLDRISDGRLAVHFITGGNDHEQQREGDFLTKDERYARTREAIQIIKKAWTSHDPFDHEGTHYRFNDFVSDTFPVQQPHPLVSFGGSSPAAYAAGGAEADIYCLWGEPLAETAQQIESVKAAAKAAGRTDVPRIQVAFRPIIAPTEELAWEKAHRTLDRIKARKAGAPLSRRHPLRNPENSGSQRLLAVADRGERHDRALWTPTSAETGGAGNSTALVGTPETVAQALLDYYDLGVEVLSARGYDLLDDAIDFGRHVIPIVREEVAKRDAAKTAAA</sequence>
<name>A0A939F7G0_9ACTN</name>
<dbReference type="GO" id="GO:0004497">
    <property type="term" value="F:monooxygenase activity"/>
    <property type="evidence" value="ECO:0007669"/>
    <property type="project" value="UniProtKB-KW"/>
</dbReference>
<feature type="domain" description="Luciferase-like" evidence="5">
    <location>
        <begin position="21"/>
        <end position="327"/>
    </location>
</feature>
<dbReference type="EMBL" id="JAFLRJ010000096">
    <property type="protein sequence ID" value="MBO0512352.1"/>
    <property type="molecule type" value="Genomic_DNA"/>
</dbReference>
<dbReference type="InterPro" id="IPR050172">
    <property type="entry name" value="SsuD_RutA_monooxygenase"/>
</dbReference>
<dbReference type="InterPro" id="IPR011251">
    <property type="entry name" value="Luciferase-like_dom"/>
</dbReference>
<dbReference type="InterPro" id="IPR036661">
    <property type="entry name" value="Luciferase-like_sf"/>
</dbReference>
<evidence type="ECO:0000313" key="6">
    <source>
        <dbReference type="EMBL" id="MBO0512352.1"/>
    </source>
</evidence>
<dbReference type="SUPFAM" id="SSF51679">
    <property type="entry name" value="Bacterial luciferase-like"/>
    <property type="match status" value="1"/>
</dbReference>
<dbReference type="PANTHER" id="PTHR42847:SF4">
    <property type="entry name" value="ALKANESULFONATE MONOOXYGENASE-RELATED"/>
    <property type="match status" value="1"/>
</dbReference>
<keyword evidence="1" id="KW-0285">Flavoprotein</keyword>
<dbReference type="RefSeq" id="WP_206961743.1">
    <property type="nucleotide sequence ID" value="NZ_BAAAJJ010000005.1"/>
</dbReference>
<accession>A0A939F7G0</accession>
<comment type="caution">
    <text evidence="6">The sequence shown here is derived from an EMBL/GenBank/DDBJ whole genome shotgun (WGS) entry which is preliminary data.</text>
</comment>
<dbReference type="CDD" id="cd01094">
    <property type="entry name" value="Alkanesulfonate_monoxygenase"/>
    <property type="match status" value="1"/>
</dbReference>
<dbReference type="Pfam" id="PF00296">
    <property type="entry name" value="Bac_luciferase"/>
    <property type="match status" value="1"/>
</dbReference>
<reference evidence="6" key="1">
    <citation type="submission" date="2021-03" db="EMBL/GenBank/DDBJ databases">
        <title>Streptomyces poriferae sp. nov., a novel marine sponge-derived Actinobacteria species with anti-MRSA activity.</title>
        <authorList>
            <person name="Sandoval-Powers M."/>
            <person name="Kralova S."/>
            <person name="Nguyen G.-S."/>
            <person name="Fawwal D."/>
            <person name="Degnes K."/>
            <person name="Klinkenberg G."/>
            <person name="Sletta H."/>
            <person name="Wentzel A."/>
            <person name="Liles M.R."/>
        </authorList>
    </citation>
    <scope>NUCLEOTIDE SEQUENCE</scope>
    <source>
        <strain evidence="6">DSM 41794</strain>
    </source>
</reference>
<dbReference type="Proteomes" id="UP000664167">
    <property type="component" value="Unassembled WGS sequence"/>
</dbReference>
<protein>
    <submittedName>
        <fullName evidence="6">LLM class flavin-dependent oxidoreductase</fullName>
    </submittedName>
</protein>
<dbReference type="GO" id="GO:0016705">
    <property type="term" value="F:oxidoreductase activity, acting on paired donors, with incorporation or reduction of molecular oxygen"/>
    <property type="evidence" value="ECO:0007669"/>
    <property type="project" value="InterPro"/>
</dbReference>
<evidence type="ECO:0000313" key="7">
    <source>
        <dbReference type="Proteomes" id="UP000664167"/>
    </source>
</evidence>
<evidence type="ECO:0000256" key="1">
    <source>
        <dbReference type="ARBA" id="ARBA00022630"/>
    </source>
</evidence>